<dbReference type="GO" id="GO:0030288">
    <property type="term" value="C:outer membrane-bounded periplasmic space"/>
    <property type="evidence" value="ECO:0007669"/>
    <property type="project" value="TreeGrafter"/>
</dbReference>
<dbReference type="RefSeq" id="WP_018360218.1">
    <property type="nucleotide sequence ID" value="NZ_UGTI01000001.1"/>
</dbReference>
<sequence>MKNSVKGFFATSIVVLAALLMTACSSKEKKVELRIIHTSDMHGNVYPYDFILDRDGSGSLARFATAIKQIREQNEHVLLLDGGDIFQGQPPAYYYNYINTADTHLMVKAMNYLEYDAAAVGNHDIETGHEIYDKCFKQTIFPFLAANAIDTATDKPYFSPYKIFEYSGVKVAVLGLITPAIPEWLPKHLWRGIRFESIEESATHWVKTIREKSKPDLFIALIHSGVDNDNPRYMENAGRKLAQDVSGIDIVLCGHDHKTANEWIVNTRGDSVLMIDPANNVNWASDIHITFTGKGNKQPMSKHIEANLLDINRYEPDSAFLQTFAAEREEVKSYLDKKVGTLNAPVAAADALFGASAFMDVIHQFQLAVTDADISFAAPLKISAKLDAGDLCVRDLFQFFPYSNMLYTMELTGEEVKGYLEHSYKQWAATMAGPNDRLIVFRPDAKITDTYKTKVPTYNYSSAQGINYVVDLSKPIGERVRITGFTNGKPFDMKARYRVAMNSYRAGGAGGHLTDGAGIDREKLPNRILAICKHDQLLTLIEYFEDRGSITPDKKPNWKFIPEEWVNKARKRDSDFFFGRK</sequence>
<dbReference type="Proteomes" id="UP000254263">
    <property type="component" value="Unassembled WGS sequence"/>
</dbReference>
<dbReference type="Pfam" id="PF00149">
    <property type="entry name" value="Metallophos"/>
    <property type="match status" value="1"/>
</dbReference>
<comment type="similarity">
    <text evidence="1 3">Belongs to the 5'-nucleotidase family.</text>
</comment>
<reference evidence="6 7" key="1">
    <citation type="submission" date="2018-06" db="EMBL/GenBank/DDBJ databases">
        <authorList>
            <consortium name="Pathogen Informatics"/>
            <person name="Doyle S."/>
        </authorList>
    </citation>
    <scope>NUCLEOTIDE SEQUENCE [LARGE SCALE GENOMIC DNA]</scope>
    <source>
        <strain evidence="6 7">NCTC13100</strain>
    </source>
</reference>
<evidence type="ECO:0000259" key="4">
    <source>
        <dbReference type="Pfam" id="PF00149"/>
    </source>
</evidence>
<keyword evidence="3" id="KW-0547">Nucleotide-binding</keyword>
<evidence type="ECO:0000313" key="7">
    <source>
        <dbReference type="Proteomes" id="UP000254263"/>
    </source>
</evidence>
<proteinExistence type="inferred from homology"/>
<dbReference type="Pfam" id="PF02872">
    <property type="entry name" value="5_nucleotid_C"/>
    <property type="match status" value="1"/>
</dbReference>
<dbReference type="PANTHER" id="PTHR11575">
    <property type="entry name" value="5'-NUCLEOTIDASE-RELATED"/>
    <property type="match status" value="1"/>
</dbReference>
<feature type="domain" description="Calcineurin-like phosphoesterase" evidence="4">
    <location>
        <begin position="33"/>
        <end position="258"/>
    </location>
</feature>
<dbReference type="Gene3D" id="3.60.21.10">
    <property type="match status" value="1"/>
</dbReference>
<dbReference type="GO" id="GO:0016788">
    <property type="term" value="F:hydrolase activity, acting on ester bonds"/>
    <property type="evidence" value="ECO:0007669"/>
    <property type="project" value="InterPro"/>
</dbReference>
<dbReference type="InterPro" id="IPR004843">
    <property type="entry name" value="Calcineurin-like_PHP"/>
</dbReference>
<dbReference type="PRINTS" id="PR01607">
    <property type="entry name" value="APYRASEFAMLY"/>
</dbReference>
<dbReference type="EMBL" id="UGTI01000001">
    <property type="protein sequence ID" value="SUB77430.1"/>
    <property type="molecule type" value="Genomic_DNA"/>
</dbReference>
<organism evidence="6 7">
    <name type="scientific">Porphyromonas macacae</name>
    <dbReference type="NCBI Taxonomy" id="28115"/>
    <lineage>
        <taxon>Bacteria</taxon>
        <taxon>Pseudomonadati</taxon>
        <taxon>Bacteroidota</taxon>
        <taxon>Bacteroidia</taxon>
        <taxon>Bacteroidales</taxon>
        <taxon>Porphyromonadaceae</taxon>
        <taxon>Porphyromonas</taxon>
    </lineage>
</organism>
<dbReference type="InterPro" id="IPR006179">
    <property type="entry name" value="5_nucleotidase/apyrase"/>
</dbReference>
<dbReference type="PANTHER" id="PTHR11575:SF6">
    <property type="entry name" value="2',3'-CYCLIC-NUCLEOTIDE 2'-PHOSPHODIESTERASE_3'-NUCLEOTIDASE"/>
    <property type="match status" value="1"/>
</dbReference>
<protein>
    <submittedName>
        <fullName evidence="6">Trifunctional nucleotide phosphoesterase protein YfkN</fullName>
    </submittedName>
</protein>
<gene>
    <name evidence="6" type="primary">yfkN</name>
    <name evidence="6" type="ORF">NCTC13100_00554</name>
</gene>
<dbReference type="GO" id="GO:0000166">
    <property type="term" value="F:nucleotide binding"/>
    <property type="evidence" value="ECO:0007669"/>
    <property type="project" value="UniProtKB-KW"/>
</dbReference>
<dbReference type="PROSITE" id="PS51257">
    <property type="entry name" value="PROKAR_LIPOPROTEIN"/>
    <property type="match status" value="1"/>
</dbReference>
<dbReference type="InterPro" id="IPR006146">
    <property type="entry name" value="5'-Nucleotdase_CS"/>
</dbReference>
<dbReference type="InterPro" id="IPR029052">
    <property type="entry name" value="Metallo-depent_PP-like"/>
</dbReference>
<evidence type="ECO:0000256" key="2">
    <source>
        <dbReference type="ARBA" id="ARBA00022729"/>
    </source>
</evidence>
<dbReference type="AlphaFoldDB" id="A0A379DGA6"/>
<accession>A0A379DGA6</accession>
<evidence type="ECO:0000256" key="1">
    <source>
        <dbReference type="ARBA" id="ARBA00006654"/>
    </source>
</evidence>
<keyword evidence="3" id="KW-0378">Hydrolase</keyword>
<dbReference type="SUPFAM" id="SSF55816">
    <property type="entry name" value="5'-nucleotidase (syn. UDP-sugar hydrolase), C-terminal domain"/>
    <property type="match status" value="1"/>
</dbReference>
<dbReference type="SUPFAM" id="SSF56300">
    <property type="entry name" value="Metallo-dependent phosphatases"/>
    <property type="match status" value="1"/>
</dbReference>
<keyword evidence="2" id="KW-0732">Signal</keyword>
<dbReference type="InterPro" id="IPR036907">
    <property type="entry name" value="5'-Nucleotdase_C_sf"/>
</dbReference>
<dbReference type="GO" id="GO:0009166">
    <property type="term" value="P:nucleotide catabolic process"/>
    <property type="evidence" value="ECO:0007669"/>
    <property type="project" value="InterPro"/>
</dbReference>
<feature type="domain" description="5'-Nucleotidase C-terminal" evidence="5">
    <location>
        <begin position="339"/>
        <end position="511"/>
    </location>
</feature>
<dbReference type="PROSITE" id="PS00785">
    <property type="entry name" value="5_NUCLEOTIDASE_1"/>
    <property type="match status" value="1"/>
</dbReference>
<evidence type="ECO:0000256" key="3">
    <source>
        <dbReference type="RuleBase" id="RU362119"/>
    </source>
</evidence>
<name>A0A379DGA6_9PORP</name>
<evidence type="ECO:0000313" key="6">
    <source>
        <dbReference type="EMBL" id="SUB77430.1"/>
    </source>
</evidence>
<dbReference type="GO" id="GO:0046872">
    <property type="term" value="F:metal ion binding"/>
    <property type="evidence" value="ECO:0007669"/>
    <property type="project" value="InterPro"/>
</dbReference>
<dbReference type="InterPro" id="IPR008334">
    <property type="entry name" value="5'-Nucleotdase_C"/>
</dbReference>
<dbReference type="Gene3D" id="3.90.780.10">
    <property type="entry name" value="5'-Nucleotidase, C-terminal domain"/>
    <property type="match status" value="1"/>
</dbReference>
<evidence type="ECO:0000259" key="5">
    <source>
        <dbReference type="Pfam" id="PF02872"/>
    </source>
</evidence>